<dbReference type="InParanoid" id="G3AF85"/>
<keyword evidence="2" id="KW-0479">Metal-binding</keyword>
<sequence>MAETSSIQPYIAEQTRASAENIVTAQTQPDAPSANSQPLPATNNTPSELYACKWVGCDVKPYPSLTTLVNHLNTKHLTQMAHLSPNTPIRYTCQWENCPRFGIEQPSRFALISHCRTHTGEKPYFCPIPECEKHFTRSDALTKHVKGVHDLHSIKDQLNNVKEKVKKGYLDIGLNVEDMNEDDYLRVIENDYDLKSPWWFTNTFVSALKQSDSNNPQSVKLSTLDQIPVDFKQYKVATSRYKHYIITEEQEDDEELISSHDDNNAIVNIIKKQQQFDNPNKPIPEISSNPIHEYLSTSSKMMSSSYSLQDQDIDEVEDISTLKQLHEKLLNQFNTASKINKLVSNQLANSIKQKRRLWLKNQILLDANLEVGLPPERTTIPQRVTQDEVDDELLRS</sequence>
<feature type="domain" description="C2H2-type" evidence="9">
    <location>
        <begin position="124"/>
        <end position="149"/>
    </location>
</feature>
<keyword evidence="4 7" id="KW-0863">Zinc-finger</keyword>
<dbReference type="GO" id="GO:0008270">
    <property type="term" value="F:zinc ion binding"/>
    <property type="evidence" value="ECO:0007669"/>
    <property type="project" value="UniProtKB-KW"/>
</dbReference>
<comment type="subcellular location">
    <subcellularLocation>
        <location evidence="1">Nucleus</location>
    </subcellularLocation>
</comment>
<reference evidence="10 11" key="1">
    <citation type="journal article" date="2011" name="Proc. Natl. Acad. Sci. U.S.A.">
        <title>Comparative genomics of xylose-fermenting fungi for enhanced biofuel production.</title>
        <authorList>
            <person name="Wohlbach D.J."/>
            <person name="Kuo A."/>
            <person name="Sato T.K."/>
            <person name="Potts K.M."/>
            <person name="Salamov A.A."/>
            <person name="LaButti K.M."/>
            <person name="Sun H."/>
            <person name="Clum A."/>
            <person name="Pangilinan J.L."/>
            <person name="Lindquist E.A."/>
            <person name="Lucas S."/>
            <person name="Lapidus A."/>
            <person name="Jin M."/>
            <person name="Gunawan C."/>
            <person name="Balan V."/>
            <person name="Dale B.E."/>
            <person name="Jeffries T.W."/>
            <person name="Zinkel R."/>
            <person name="Barry K.W."/>
            <person name="Grigoriev I.V."/>
            <person name="Gasch A.P."/>
        </authorList>
    </citation>
    <scope>NUCLEOTIDE SEQUENCE [LARGE SCALE GENOMIC DNA]</scope>
    <source>
        <strain evidence="11">NRRL Y-27907 / 11-Y1</strain>
    </source>
</reference>
<dbReference type="InterPro" id="IPR013087">
    <property type="entry name" value="Znf_C2H2_type"/>
</dbReference>
<feature type="region of interest" description="Disordered" evidence="8">
    <location>
        <begin position="18"/>
        <end position="42"/>
    </location>
</feature>
<keyword evidence="5" id="KW-0862">Zinc</keyword>
<keyword evidence="3" id="KW-0677">Repeat</keyword>
<evidence type="ECO:0000256" key="5">
    <source>
        <dbReference type="ARBA" id="ARBA00022833"/>
    </source>
</evidence>
<dbReference type="OMA" id="HVKGVHD"/>
<keyword evidence="11" id="KW-1185">Reference proteome</keyword>
<dbReference type="GO" id="GO:0000978">
    <property type="term" value="F:RNA polymerase II cis-regulatory region sequence-specific DNA binding"/>
    <property type="evidence" value="ECO:0007669"/>
    <property type="project" value="TreeGrafter"/>
</dbReference>
<dbReference type="FunFam" id="3.30.160.60:FF:000201">
    <property type="entry name" value="C2H2 finger domain protein (Gli3)"/>
    <property type="match status" value="1"/>
</dbReference>
<evidence type="ECO:0000256" key="6">
    <source>
        <dbReference type="ARBA" id="ARBA00023242"/>
    </source>
</evidence>
<dbReference type="EMBL" id="GL996499">
    <property type="protein sequence ID" value="EGW34874.1"/>
    <property type="molecule type" value="Genomic_DNA"/>
</dbReference>
<dbReference type="PANTHER" id="PTHR45718:SF6">
    <property type="entry name" value="ZINC FINGER PROTEIN GLI2"/>
    <property type="match status" value="1"/>
</dbReference>
<dbReference type="GO" id="GO:0000981">
    <property type="term" value="F:DNA-binding transcription factor activity, RNA polymerase II-specific"/>
    <property type="evidence" value="ECO:0007669"/>
    <property type="project" value="TreeGrafter"/>
</dbReference>
<dbReference type="InterPro" id="IPR036236">
    <property type="entry name" value="Znf_C2H2_sf"/>
</dbReference>
<dbReference type="HOGENOM" id="CLU_773852_0_0_1"/>
<evidence type="ECO:0000313" key="11">
    <source>
        <dbReference type="Proteomes" id="UP000000709"/>
    </source>
</evidence>
<dbReference type="GeneID" id="18872273"/>
<dbReference type="PANTHER" id="PTHR45718">
    <property type="entry name" value="TRANSCRIPTIONAL ACTIVATOR CUBITUS INTERRUPTUS"/>
    <property type="match status" value="1"/>
</dbReference>
<dbReference type="PROSITE" id="PS00028">
    <property type="entry name" value="ZINC_FINGER_C2H2_1"/>
    <property type="match status" value="1"/>
</dbReference>
<dbReference type="AlphaFoldDB" id="G3AF85"/>
<evidence type="ECO:0000259" key="9">
    <source>
        <dbReference type="PROSITE" id="PS50157"/>
    </source>
</evidence>
<evidence type="ECO:0000256" key="3">
    <source>
        <dbReference type="ARBA" id="ARBA00022737"/>
    </source>
</evidence>
<protein>
    <recommendedName>
        <fullName evidence="9">C2H2-type domain-containing protein</fullName>
    </recommendedName>
</protein>
<dbReference type="Gene3D" id="3.30.160.60">
    <property type="entry name" value="Classic Zinc Finger"/>
    <property type="match status" value="3"/>
</dbReference>
<organism evidence="11">
    <name type="scientific">Spathaspora passalidarum (strain NRRL Y-27907 / 11-Y1)</name>
    <dbReference type="NCBI Taxonomy" id="619300"/>
    <lineage>
        <taxon>Eukaryota</taxon>
        <taxon>Fungi</taxon>
        <taxon>Dikarya</taxon>
        <taxon>Ascomycota</taxon>
        <taxon>Saccharomycotina</taxon>
        <taxon>Pichiomycetes</taxon>
        <taxon>Debaryomycetaceae</taxon>
        <taxon>Spathaspora</taxon>
    </lineage>
</organism>
<evidence type="ECO:0000256" key="8">
    <source>
        <dbReference type="SAM" id="MobiDB-lite"/>
    </source>
</evidence>
<dbReference type="eggNOG" id="KOG1721">
    <property type="taxonomic scope" value="Eukaryota"/>
</dbReference>
<dbReference type="SUPFAM" id="SSF57667">
    <property type="entry name" value="beta-beta-alpha zinc fingers"/>
    <property type="match status" value="1"/>
</dbReference>
<keyword evidence="6" id="KW-0539">Nucleus</keyword>
<evidence type="ECO:0000313" key="10">
    <source>
        <dbReference type="EMBL" id="EGW34874.1"/>
    </source>
</evidence>
<dbReference type="Proteomes" id="UP000000709">
    <property type="component" value="Unassembled WGS sequence"/>
</dbReference>
<dbReference type="Pfam" id="PF23561">
    <property type="entry name" value="zf-C2H2_15"/>
    <property type="match status" value="1"/>
</dbReference>
<evidence type="ECO:0000256" key="1">
    <source>
        <dbReference type="ARBA" id="ARBA00004123"/>
    </source>
</evidence>
<dbReference type="PROSITE" id="PS50157">
    <property type="entry name" value="ZINC_FINGER_C2H2_2"/>
    <property type="match status" value="2"/>
</dbReference>
<dbReference type="OrthoDB" id="3214149at2759"/>
<dbReference type="RefSeq" id="XP_007372286.1">
    <property type="nucleotide sequence ID" value="XM_007372224.1"/>
</dbReference>
<accession>G3AF85</accession>
<gene>
    <name evidence="10" type="ORF">SPAPADRAFT_57966</name>
</gene>
<dbReference type="SMART" id="SM00355">
    <property type="entry name" value="ZnF_C2H2"/>
    <property type="match status" value="3"/>
</dbReference>
<evidence type="ECO:0000256" key="4">
    <source>
        <dbReference type="ARBA" id="ARBA00022771"/>
    </source>
</evidence>
<dbReference type="GO" id="GO:0007224">
    <property type="term" value="P:smoothened signaling pathway"/>
    <property type="evidence" value="ECO:0007669"/>
    <property type="project" value="TreeGrafter"/>
</dbReference>
<dbReference type="STRING" id="619300.G3AF85"/>
<dbReference type="InterPro" id="IPR043359">
    <property type="entry name" value="GLI-like"/>
</dbReference>
<evidence type="ECO:0000256" key="2">
    <source>
        <dbReference type="ARBA" id="ARBA00022723"/>
    </source>
</evidence>
<dbReference type="GO" id="GO:0005634">
    <property type="term" value="C:nucleus"/>
    <property type="evidence" value="ECO:0007669"/>
    <property type="project" value="UniProtKB-SubCell"/>
</dbReference>
<name>G3AF85_SPAPN</name>
<dbReference type="InterPro" id="IPR056436">
    <property type="entry name" value="Znf-C2H2_ZIC1-5/GLI1-3-like"/>
</dbReference>
<feature type="domain" description="C2H2-type" evidence="9">
    <location>
        <begin position="91"/>
        <end position="123"/>
    </location>
</feature>
<proteinExistence type="predicted"/>
<dbReference type="KEGG" id="spaa:SPAPADRAFT_57966"/>
<evidence type="ECO:0000256" key="7">
    <source>
        <dbReference type="PROSITE-ProRule" id="PRU00042"/>
    </source>
</evidence>